<dbReference type="Gene3D" id="3.30.420.610">
    <property type="entry name" value="LOTUS domain-like"/>
    <property type="match status" value="1"/>
</dbReference>
<sequence length="1032" mass="113485">MADELETVKEIIVSLLIVEKGTMTIPQLEREYRSSEGCGLPYARFGCANVRQFLNKISDSVSIQRGSNGEELVSVKVNTKVQHINRMVQQQKPSAAKNKGKHTKLHMSQRGRSSRGRSFGRGRGRSYYNIGTWQQPSMAPQQSSAPLPAGYSPPSSRSELLPSPVPSHSPVSSALNGKDTGETMSRLHNYLAERASVSRSDATGSPVCVNSTYSAGTALANCSTQGIKCEELQPGPSTTQQEWSSGDFEAGSELVSTQKHKFCVPHNSIVDRWKELSSSVSSPTYHGTTFSGAYASSHFQAAVRPSLLNSFTFQPVGQAPTCSSGYSAEQAMYSMLNPNADLFQPILAQSATTEGRQEVKENIACKETADKQTRAVVELNSKETSTVDLTVHTPDGFSDCVKILLEEHACGLEIETLLEMCKERMGSSAYFMCDRLPLEMVRDVLSSVSSVCVVSDSEGKYTVQLLDSSRSEKMLANLPDDLSSGLMTVLLDYPQGLDVPELLSLYESKFGRHNYIGTHGQCLVDFIRNVVISLPHTTLTHHGDGVYTVKLYRENSPDHQVVHIGNPVPLSSADESDTSEDASAYSVQSLPKSQTFSVLLGEVFSPSEFYILVAENDLPSRLEDLMTELDKFYSKTPADFYTVDRRRVKPGFLCAAQYPIDGNLVWHRAVVKSVKGHMVYVSYIDYGTLTPVKVRDIRKLRPDFLELPAQAVKASLADVKPSGADSWQPDANDHFLQLARMGPCTCSIVSKEEDSLIVKLERSSGSFHYSFGDVLVSEGLAVSAKETDGESFVQTWALPGGYTADVITWNAVQYMSGLGISKLFGEQSDVVSERLAEKGITFKSAVLDRECYPELHYEICCSEGILSDNIRLYYFRNVPDILRVLEHPLKMLGHEIANLSESGPVSRPRAHVSSNGREADSASEDSTAFRQDLQTKLETFKKRRAALRLLAYKNPDGPTLSELDFVEKKVASIQMLLDMNSASQAQDAEEASKSSNTDFKCHSESIATNSSQNVVDKFKVKLLEALMTSKSK</sequence>
<evidence type="ECO:0000256" key="3">
    <source>
        <dbReference type="ARBA" id="ARBA00022737"/>
    </source>
</evidence>
<comment type="subcellular location">
    <subcellularLocation>
        <location evidence="1">Cytoplasm</location>
    </subcellularLocation>
</comment>
<dbReference type="GO" id="GO:0007283">
    <property type="term" value="P:spermatogenesis"/>
    <property type="evidence" value="ECO:0007669"/>
    <property type="project" value="UniProtKB-KW"/>
</dbReference>
<evidence type="ECO:0000313" key="8">
    <source>
        <dbReference type="EMBL" id="JAC30320.1"/>
    </source>
</evidence>
<dbReference type="SUPFAM" id="SSF63748">
    <property type="entry name" value="Tudor/PWWP/MBT"/>
    <property type="match status" value="1"/>
</dbReference>
<organism evidence="8">
    <name type="scientific">Amblyomma triste</name>
    <name type="common">Neotropical tick</name>
    <dbReference type="NCBI Taxonomy" id="251400"/>
    <lineage>
        <taxon>Eukaryota</taxon>
        <taxon>Metazoa</taxon>
        <taxon>Ecdysozoa</taxon>
        <taxon>Arthropoda</taxon>
        <taxon>Chelicerata</taxon>
        <taxon>Arachnida</taxon>
        <taxon>Acari</taxon>
        <taxon>Parasitiformes</taxon>
        <taxon>Ixodida</taxon>
        <taxon>Ixodoidea</taxon>
        <taxon>Ixodidae</taxon>
        <taxon>Amblyomminae</taxon>
        <taxon>Amblyomma</taxon>
    </lineage>
</organism>
<dbReference type="InterPro" id="IPR035437">
    <property type="entry name" value="SNase_OB-fold_sf"/>
</dbReference>
<evidence type="ECO:0000256" key="4">
    <source>
        <dbReference type="ARBA" id="ARBA00022871"/>
    </source>
</evidence>
<keyword evidence="4" id="KW-0221">Differentiation</keyword>
<reference evidence="8" key="1">
    <citation type="submission" date="2014-03" db="EMBL/GenBank/DDBJ databases">
        <title>The sialotranscriptome of Amblyomma triste, Amblyomma parvum and Amblyomma cajennense ticks, uncovered by 454-based RNA-seq.</title>
        <authorList>
            <person name="Garcia G.R."/>
            <person name="Gardinassi L.G."/>
            <person name="Ribeiro J.M."/>
            <person name="Anatriello E."/>
            <person name="Ferreira B.R."/>
            <person name="Moreira H.N."/>
            <person name="Mafra C."/>
            <person name="Olegario M.M."/>
            <person name="Szabo P.J."/>
            <person name="Miranda-Santos I.K."/>
            <person name="Maruyama S.R."/>
        </authorList>
    </citation>
    <scope>NUCLEOTIDE SEQUENCE</scope>
    <source>
        <strain evidence="8">Mato Grasso do Sul</strain>
        <tissue evidence="8">Salivary glands</tissue>
    </source>
</reference>
<evidence type="ECO:0000259" key="6">
    <source>
        <dbReference type="PROSITE" id="PS50304"/>
    </source>
</evidence>
<dbReference type="PANTHER" id="PTHR22948:SF29">
    <property type="entry name" value="FI02030P-RELATED"/>
    <property type="match status" value="1"/>
</dbReference>
<dbReference type="GO" id="GO:0030719">
    <property type="term" value="P:P granule organization"/>
    <property type="evidence" value="ECO:0007669"/>
    <property type="project" value="TreeGrafter"/>
</dbReference>
<dbReference type="SMART" id="SM00333">
    <property type="entry name" value="TUDOR"/>
    <property type="match status" value="1"/>
</dbReference>
<feature type="domain" description="Tudor" evidence="6">
    <location>
        <begin position="647"/>
        <end position="707"/>
    </location>
</feature>
<evidence type="ECO:0000256" key="2">
    <source>
        <dbReference type="ARBA" id="ARBA00022490"/>
    </source>
</evidence>
<keyword evidence="3" id="KW-0677">Repeat</keyword>
<evidence type="ECO:0000259" key="7">
    <source>
        <dbReference type="PROSITE" id="PS51644"/>
    </source>
</evidence>
<dbReference type="InterPro" id="IPR050621">
    <property type="entry name" value="Tudor_domain_containing"/>
</dbReference>
<accession>A0A023GCB6</accession>
<dbReference type="GO" id="GO:0043186">
    <property type="term" value="C:P granule"/>
    <property type="evidence" value="ECO:0007669"/>
    <property type="project" value="TreeGrafter"/>
</dbReference>
<dbReference type="Gene3D" id="2.30.30.140">
    <property type="match status" value="1"/>
</dbReference>
<keyword evidence="8" id="KW-0808">Transferase</keyword>
<dbReference type="Pfam" id="PF00567">
    <property type="entry name" value="TUDOR"/>
    <property type="match status" value="1"/>
</dbReference>
<feature type="region of interest" description="Disordered" evidence="5">
    <location>
        <begin position="902"/>
        <end position="928"/>
    </location>
</feature>
<protein>
    <submittedName>
        <fullName evidence="8">Putative a kinase anchor protein</fullName>
    </submittedName>
</protein>
<dbReference type="InterPro" id="IPR002999">
    <property type="entry name" value="Tudor"/>
</dbReference>
<evidence type="ECO:0000256" key="5">
    <source>
        <dbReference type="SAM" id="MobiDB-lite"/>
    </source>
</evidence>
<dbReference type="AlphaFoldDB" id="A0A023GCB6"/>
<dbReference type="InterPro" id="IPR025605">
    <property type="entry name" value="OST-HTH/LOTUS_dom"/>
</dbReference>
<dbReference type="PROSITE" id="PS50304">
    <property type="entry name" value="TUDOR"/>
    <property type="match status" value="1"/>
</dbReference>
<dbReference type="CDD" id="cd09972">
    <property type="entry name" value="LOTUS_TDRD_OSKAR"/>
    <property type="match status" value="1"/>
</dbReference>
<dbReference type="Pfam" id="PF12872">
    <property type="entry name" value="OST-HTH"/>
    <property type="match status" value="1"/>
</dbReference>
<feature type="domain" description="HTH OST-type" evidence="7">
    <location>
        <begin position="4"/>
        <end position="77"/>
    </location>
</feature>
<dbReference type="GO" id="GO:0016301">
    <property type="term" value="F:kinase activity"/>
    <property type="evidence" value="ECO:0007669"/>
    <property type="project" value="UniProtKB-KW"/>
</dbReference>
<keyword evidence="2" id="KW-0963">Cytoplasm</keyword>
<feature type="compositionally biased region" description="Basic residues" evidence="5">
    <location>
        <begin position="98"/>
        <end position="124"/>
    </location>
</feature>
<evidence type="ECO:0000256" key="1">
    <source>
        <dbReference type="ARBA" id="ARBA00004496"/>
    </source>
</evidence>
<feature type="compositionally biased region" description="Low complexity" evidence="5">
    <location>
        <begin position="134"/>
        <end position="173"/>
    </location>
</feature>
<dbReference type="PANTHER" id="PTHR22948">
    <property type="entry name" value="TUDOR DOMAIN CONTAINING PROTEIN"/>
    <property type="match status" value="1"/>
</dbReference>
<keyword evidence="8" id="KW-0418">Kinase</keyword>
<dbReference type="EMBL" id="GBBM01005098">
    <property type="protein sequence ID" value="JAC30320.1"/>
    <property type="molecule type" value="mRNA"/>
</dbReference>
<feature type="region of interest" description="Disordered" evidence="5">
    <location>
        <begin position="984"/>
        <end position="1006"/>
    </location>
</feature>
<dbReference type="Gene3D" id="2.40.50.90">
    <property type="match status" value="1"/>
</dbReference>
<name>A0A023GCB6_AMBTT</name>
<dbReference type="PROSITE" id="PS51644">
    <property type="entry name" value="HTH_OST"/>
    <property type="match status" value="1"/>
</dbReference>
<dbReference type="GO" id="GO:0034587">
    <property type="term" value="P:piRNA processing"/>
    <property type="evidence" value="ECO:0007669"/>
    <property type="project" value="TreeGrafter"/>
</dbReference>
<keyword evidence="4" id="KW-0744">Spermatogenesis</keyword>
<proteinExistence type="evidence at transcript level"/>
<feature type="region of interest" description="Disordered" evidence="5">
    <location>
        <begin position="87"/>
        <end position="180"/>
    </location>
</feature>
<dbReference type="InterPro" id="IPR041966">
    <property type="entry name" value="LOTUS-like"/>
</dbReference>